<dbReference type="OMA" id="LPEWICQ"/>
<feature type="region of interest" description="Disordered" evidence="2">
    <location>
        <begin position="1"/>
        <end position="28"/>
    </location>
</feature>
<dbReference type="eggNOG" id="ENOG502R35N">
    <property type="taxonomic scope" value="Eukaryota"/>
</dbReference>
<evidence type="ECO:0000259" key="4">
    <source>
        <dbReference type="Pfam" id="PF14389"/>
    </source>
</evidence>
<dbReference type="InterPro" id="IPR025757">
    <property type="entry name" value="MIP1_Leuzipper"/>
</dbReference>
<evidence type="ECO:0000313" key="5">
    <source>
        <dbReference type="EnsemblPlants" id="OB02G13490.1"/>
    </source>
</evidence>
<protein>
    <recommendedName>
        <fullName evidence="7">DUF547 domain-containing protein</fullName>
    </recommendedName>
</protein>
<evidence type="ECO:0000256" key="2">
    <source>
        <dbReference type="SAM" id="MobiDB-lite"/>
    </source>
</evidence>
<feature type="domain" description="Ternary complex factor MIP1 leucine-zipper" evidence="4">
    <location>
        <begin position="138"/>
        <end position="218"/>
    </location>
</feature>
<feature type="domain" description="DUF547" evidence="3">
    <location>
        <begin position="492"/>
        <end position="625"/>
    </location>
</feature>
<dbReference type="Pfam" id="PF14389">
    <property type="entry name" value="Lzipper-MIP1"/>
    <property type="match status" value="1"/>
</dbReference>
<dbReference type="Pfam" id="PF04784">
    <property type="entry name" value="DUF547"/>
    <property type="match status" value="1"/>
</dbReference>
<dbReference type="AlphaFoldDB" id="J3L9N2"/>
<evidence type="ECO:0008006" key="7">
    <source>
        <dbReference type="Google" id="ProtNLM"/>
    </source>
</evidence>
<feature type="compositionally biased region" description="Low complexity" evidence="2">
    <location>
        <begin position="11"/>
        <end position="28"/>
    </location>
</feature>
<evidence type="ECO:0000259" key="3">
    <source>
        <dbReference type="Pfam" id="PF04784"/>
    </source>
</evidence>
<feature type="coiled-coil region" evidence="1">
    <location>
        <begin position="134"/>
        <end position="161"/>
    </location>
</feature>
<dbReference type="InterPro" id="IPR006869">
    <property type="entry name" value="DUF547"/>
</dbReference>
<accession>J3L9N2</accession>
<dbReference type="EnsemblPlants" id="OB02G13490.1">
    <property type="protein sequence ID" value="OB02G13490.1"/>
    <property type="gene ID" value="OB02G13490"/>
</dbReference>
<keyword evidence="1" id="KW-0175">Coiled coil</keyword>
<reference evidence="5" key="1">
    <citation type="submission" date="2013-04" db="UniProtKB">
        <authorList>
            <consortium name="EnsemblPlants"/>
        </authorList>
    </citation>
    <scope>IDENTIFICATION</scope>
</reference>
<dbReference type="PANTHER" id="PTHR23054">
    <property type="entry name" value="TERNARY COMPLEX FACTOR MIP1, LEUCINE-ZIPPER-RELATED"/>
    <property type="match status" value="1"/>
</dbReference>
<evidence type="ECO:0000313" key="6">
    <source>
        <dbReference type="Proteomes" id="UP000006038"/>
    </source>
</evidence>
<sequence length="718" mass="79952">MPCARAEDALPSAAVEMPSSSSSSSSAATAPAGCLIQKVTAGGGWRSGGSGRALQRAAHPSAEEDGHALALAASCAKVGSGLLVDSLLSPVPTQHPDIAEIHDFCSDLGQHGLGTLELLDDKINGTGKREESQRSRMRKYRSQLEQEVKKLQRQLEEEIDLHVALADAVTQNAAPVLKSSVKIPLKAQELLINIASLENAVSKLEKDLNELYYQLCHERNERLLAESKPGCLPSTSPDHSLSTCTCTWEEHISSLRDSKFGSESMRSTQQDLYPEFEYEQDVGEDSEERQMISLNRLFEKHQDVSLNRLLEKHRDEEMQDSCSTDKEVEVDEKIDTISFEQPILKITSMKAGNLWNNSNQLSEEMVRCMRNIFLRLSESSKMSPKESSDCSSSSAERLSGSTLASFSDSSIIPSMLRSPSVDSNHNDEMTTEVKNFDPYKVNGKECRRDIGNYRSAAEVSWMSVGKEQLEYASEALKKFRFLVEQLSKVNPNSMNCDERLAFWINLYNALIMHAYLAYGVPRNDIKLFSLMQKACYTVGGQSFSAAEIEFVILKTKTPVHRPQLSLMLALNKFKITEEHKKYAIDGTEPLVLFGLSCGMFSSPAVRIFSAANVRQELQESLRDYVQASIGISDRGKLLIPKLLQSYAKGNVEDSMLVDWICHHLAPDQVAIIRDSSSQRKQRLLGARSFTVVAFDSKFRYLFLPDSSSSQKPEPKRTS</sequence>
<proteinExistence type="predicted"/>
<dbReference type="Gramene" id="OB02G13490.1">
    <property type="protein sequence ID" value="OB02G13490.1"/>
    <property type="gene ID" value="OB02G13490"/>
</dbReference>
<dbReference type="PANTHER" id="PTHR23054:SF61">
    <property type="entry name" value="OS02G0153000 PROTEIN"/>
    <property type="match status" value="1"/>
</dbReference>
<organism evidence="5">
    <name type="scientific">Oryza brachyantha</name>
    <name type="common">malo sina</name>
    <dbReference type="NCBI Taxonomy" id="4533"/>
    <lineage>
        <taxon>Eukaryota</taxon>
        <taxon>Viridiplantae</taxon>
        <taxon>Streptophyta</taxon>
        <taxon>Embryophyta</taxon>
        <taxon>Tracheophyta</taxon>
        <taxon>Spermatophyta</taxon>
        <taxon>Magnoliopsida</taxon>
        <taxon>Liliopsida</taxon>
        <taxon>Poales</taxon>
        <taxon>Poaceae</taxon>
        <taxon>BOP clade</taxon>
        <taxon>Oryzoideae</taxon>
        <taxon>Oryzeae</taxon>
        <taxon>Oryzinae</taxon>
        <taxon>Oryza</taxon>
    </lineage>
</organism>
<dbReference type="HOGENOM" id="CLU_019670_6_1_1"/>
<evidence type="ECO:0000256" key="1">
    <source>
        <dbReference type="SAM" id="Coils"/>
    </source>
</evidence>
<keyword evidence="6" id="KW-1185">Reference proteome</keyword>
<dbReference type="Proteomes" id="UP000006038">
    <property type="component" value="Unassembled WGS sequence"/>
</dbReference>
<feature type="coiled-coil region" evidence="1">
    <location>
        <begin position="187"/>
        <end position="214"/>
    </location>
</feature>
<name>J3L9N2_ORYBR</name>